<evidence type="ECO:0000313" key="5">
    <source>
        <dbReference type="EMBL" id="CAI8013042.1"/>
    </source>
</evidence>
<dbReference type="PANTHER" id="PTHR11632">
    <property type="entry name" value="SUCCINATE DEHYDROGENASE 2 FLAVOPROTEIN SUBUNIT"/>
    <property type="match status" value="1"/>
</dbReference>
<dbReference type="InterPro" id="IPR030664">
    <property type="entry name" value="SdhA/FrdA/AprA"/>
</dbReference>
<evidence type="ECO:0000256" key="1">
    <source>
        <dbReference type="ARBA" id="ARBA00022630"/>
    </source>
</evidence>
<dbReference type="GO" id="GO:0009055">
    <property type="term" value="F:electron transfer activity"/>
    <property type="evidence" value="ECO:0007669"/>
    <property type="project" value="TreeGrafter"/>
</dbReference>
<dbReference type="GO" id="GO:0009061">
    <property type="term" value="P:anaerobic respiration"/>
    <property type="evidence" value="ECO:0007669"/>
    <property type="project" value="TreeGrafter"/>
</dbReference>
<sequence>MAEPTTRIVECDVLIVGGGMSGCGAAIEARYWAGDDLRIVMVDKAATDRSGAVGEGLSAINMYMGGRWGWNQPEDYVEYVRNDMMGVSREDLVYDIARHVDSSVHMFEEWGLPFWYDDNEQYVREGRWQVMIHGEAYKPIVSEATKKALGPDNHYERVFISHLFTDADDPNRIAGAIGFGVREDVIYVFKANAVVCGAGGATALFRPRSVGEGMGRTWYSIFDTGSVYGLIIPIGGEMTQMEHRFVPSRFKDSYGPVGAWSQLFRADLTNAAGENYFINRLPELKKYDPYGSAFPTPTPLRNHLLWTEIQAGNGPIQLKTPEAIEALAAGDPVRRREIIGEAWEDFLDMTISQAILWAAHNIAPEERPSEVVLAEPYIMGSHSGEAGAWVSGPEDVAPDGYHWGYSKMTTVSGLFAAGDGVGACPHKFSSGSFTEGRLAGKSAVAYALDHQTLPKADDRQIDRLKQQIWAPMVTFETNQYASTNPDVNPNYLSPRQGLFRLQKLMDEYVAGVSAGFTTNESTLLRGLELMGMFREDLQKLAARSRHELLRCHELIHRAWVGEAHLRHMLHRKETRWPGFYYRSDYPEMDEANWRVFVNSRYDPQQETWDVFTRPCPQVF</sequence>
<dbReference type="Proteomes" id="UP001174909">
    <property type="component" value="Unassembled WGS sequence"/>
</dbReference>
<gene>
    <name evidence="5" type="ORF">GBAR_LOCUS8315</name>
</gene>
<dbReference type="Gene3D" id="3.90.700.10">
    <property type="entry name" value="Succinate dehydrogenase/fumarate reductase flavoprotein, catalytic domain"/>
    <property type="match status" value="1"/>
</dbReference>
<dbReference type="InterPro" id="IPR015939">
    <property type="entry name" value="Fum_Rdtase/Succ_DH_flav-like_C"/>
</dbReference>
<feature type="domain" description="FAD-dependent oxidoreductase 2 FAD-binding" evidence="3">
    <location>
        <begin position="12"/>
        <end position="240"/>
    </location>
</feature>
<dbReference type="SUPFAM" id="SSF46977">
    <property type="entry name" value="Succinate dehydrogenase/fumarate reductase flavoprotein C-terminal domain"/>
    <property type="match status" value="1"/>
</dbReference>
<dbReference type="Pfam" id="PF02910">
    <property type="entry name" value="Succ_DH_flav_C"/>
    <property type="match status" value="1"/>
</dbReference>
<keyword evidence="6" id="KW-1185">Reference proteome</keyword>
<dbReference type="GO" id="GO:0005886">
    <property type="term" value="C:plasma membrane"/>
    <property type="evidence" value="ECO:0007669"/>
    <property type="project" value="TreeGrafter"/>
</dbReference>
<evidence type="ECO:0000313" key="6">
    <source>
        <dbReference type="Proteomes" id="UP001174909"/>
    </source>
</evidence>
<name>A0AA35RL44_GEOBA</name>
<dbReference type="InterPro" id="IPR011803">
    <property type="entry name" value="AprA"/>
</dbReference>
<reference evidence="5" key="1">
    <citation type="submission" date="2023-03" db="EMBL/GenBank/DDBJ databases">
        <authorList>
            <person name="Steffen K."/>
            <person name="Cardenas P."/>
        </authorList>
    </citation>
    <scope>NUCLEOTIDE SEQUENCE</scope>
</reference>
<dbReference type="InterPro" id="IPR003953">
    <property type="entry name" value="FAD-dep_OxRdtase_2_FAD-bd"/>
</dbReference>
<keyword evidence="1" id="KW-0285">Flavoprotein</keyword>
<dbReference type="InterPro" id="IPR037099">
    <property type="entry name" value="Fum_R/Succ_DH_flav-like_C_sf"/>
</dbReference>
<dbReference type="SUPFAM" id="SSF56425">
    <property type="entry name" value="Succinate dehydrogenase/fumarate reductase flavoprotein, catalytic domain"/>
    <property type="match status" value="1"/>
</dbReference>
<dbReference type="GO" id="GO:0050660">
    <property type="term" value="F:flavin adenine dinucleotide binding"/>
    <property type="evidence" value="ECO:0007669"/>
    <property type="project" value="TreeGrafter"/>
</dbReference>
<keyword evidence="2" id="KW-0560">Oxidoreductase</keyword>
<dbReference type="PROSITE" id="PS51257">
    <property type="entry name" value="PROKAR_LIPOPROTEIN"/>
    <property type="match status" value="1"/>
</dbReference>
<accession>A0AA35RL44</accession>
<evidence type="ECO:0000256" key="2">
    <source>
        <dbReference type="ARBA" id="ARBA00023002"/>
    </source>
</evidence>
<dbReference type="EMBL" id="CASHTH010001234">
    <property type="protein sequence ID" value="CAI8013042.1"/>
    <property type="molecule type" value="Genomic_DNA"/>
</dbReference>
<comment type="caution">
    <text evidence="5">The sequence shown here is derived from an EMBL/GenBank/DDBJ whole genome shotgun (WGS) entry which is preliminary data.</text>
</comment>
<evidence type="ECO:0000259" key="4">
    <source>
        <dbReference type="Pfam" id="PF02910"/>
    </source>
</evidence>
<protein>
    <submittedName>
        <fullName evidence="5">Adenylylsulfate reductase subunit alpha</fullName>
    </submittedName>
</protein>
<dbReference type="NCBIfam" id="TIGR02061">
    <property type="entry name" value="aprA"/>
    <property type="match status" value="1"/>
</dbReference>
<feature type="domain" description="Fumarate reductase/succinate dehydrogenase flavoprotein-like C-terminal" evidence="4">
    <location>
        <begin position="501"/>
        <end position="610"/>
    </location>
</feature>
<dbReference type="Pfam" id="PF00890">
    <property type="entry name" value="FAD_binding_2"/>
    <property type="match status" value="1"/>
</dbReference>
<evidence type="ECO:0000259" key="3">
    <source>
        <dbReference type="Pfam" id="PF00890"/>
    </source>
</evidence>
<dbReference type="AlphaFoldDB" id="A0AA35RL44"/>
<dbReference type="InterPro" id="IPR036188">
    <property type="entry name" value="FAD/NAD-bd_sf"/>
</dbReference>
<dbReference type="InterPro" id="IPR027477">
    <property type="entry name" value="Succ_DH/fumarate_Rdtase_cat_sf"/>
</dbReference>
<dbReference type="PANTHER" id="PTHR11632:SF51">
    <property type="entry name" value="SUCCINATE DEHYDROGENASE [UBIQUINONE] FLAVOPROTEIN SUBUNIT, MITOCHONDRIAL"/>
    <property type="match status" value="1"/>
</dbReference>
<proteinExistence type="predicted"/>
<organism evidence="5 6">
    <name type="scientific">Geodia barretti</name>
    <name type="common">Barrett's horny sponge</name>
    <dbReference type="NCBI Taxonomy" id="519541"/>
    <lineage>
        <taxon>Eukaryota</taxon>
        <taxon>Metazoa</taxon>
        <taxon>Porifera</taxon>
        <taxon>Demospongiae</taxon>
        <taxon>Heteroscleromorpha</taxon>
        <taxon>Tetractinellida</taxon>
        <taxon>Astrophorina</taxon>
        <taxon>Geodiidae</taxon>
        <taxon>Geodia</taxon>
    </lineage>
</organism>
<dbReference type="SUPFAM" id="SSF51905">
    <property type="entry name" value="FAD/NAD(P)-binding domain"/>
    <property type="match status" value="1"/>
</dbReference>
<dbReference type="Gene3D" id="3.50.50.60">
    <property type="entry name" value="FAD/NAD(P)-binding domain"/>
    <property type="match status" value="1"/>
</dbReference>
<dbReference type="PIRSF" id="PIRSF000171">
    <property type="entry name" value="SDHA_APRA_LASPO"/>
    <property type="match status" value="1"/>
</dbReference>
<dbReference type="GO" id="GO:0000104">
    <property type="term" value="F:succinate dehydrogenase activity"/>
    <property type="evidence" value="ECO:0007669"/>
    <property type="project" value="TreeGrafter"/>
</dbReference>